<evidence type="ECO:0000313" key="3">
    <source>
        <dbReference type="EMBL" id="KAA8318471.1"/>
    </source>
</evidence>
<feature type="non-terminal residue" evidence="3">
    <location>
        <position position="1"/>
    </location>
</feature>
<dbReference type="Proteomes" id="UP000322839">
    <property type="component" value="Unassembled WGS sequence"/>
</dbReference>
<dbReference type="EMBL" id="SQSB01000004">
    <property type="protein sequence ID" value="KAA8318471.1"/>
    <property type="molecule type" value="Genomic_DNA"/>
</dbReference>
<reference evidence="3 4" key="1">
    <citation type="journal article" date="2019" name="Proc. Natl. Acad. Sci. U.S.A.">
        <title>Microbiome composition shapes rapid genomic adaptation of Drosophila melanogaster.</title>
        <authorList>
            <person name="Rudman S.M."/>
            <person name="Greenblum S."/>
            <person name="Hughes R.C."/>
            <person name="Rajpurohit S."/>
            <person name="Kiratli O."/>
            <person name="Lowder D.B."/>
            <person name="Lemmon S.G."/>
            <person name="Petrov D.A."/>
            <person name="Chaston J.M."/>
            <person name="Schmidt P."/>
        </authorList>
    </citation>
    <scope>NUCLEOTIDE SEQUENCE [LARGE SCALE GENOMIC DNA]</scope>
    <source>
        <strain evidence="3 4">ME2L-19-11</strain>
    </source>
</reference>
<dbReference type="CDD" id="cd20692">
    <property type="entry name" value="CdiA-CT_Ec-like"/>
    <property type="match status" value="1"/>
</dbReference>
<protein>
    <recommendedName>
        <fullName evidence="2">RHS protein conserved region domain-containing protein</fullName>
    </recommendedName>
</protein>
<dbReference type="InterPro" id="IPR022385">
    <property type="entry name" value="Rhs_assc_core"/>
</dbReference>
<dbReference type="InterPro" id="IPR001826">
    <property type="entry name" value="RHS"/>
</dbReference>
<dbReference type="NCBIfam" id="TIGR03696">
    <property type="entry name" value="Rhs_assc_core"/>
    <property type="match status" value="1"/>
</dbReference>
<dbReference type="Gene3D" id="2.180.10.10">
    <property type="entry name" value="RHS repeat-associated core"/>
    <property type="match status" value="1"/>
</dbReference>
<dbReference type="PANTHER" id="PTHR32305:SF15">
    <property type="entry name" value="PROTEIN RHSA-RELATED"/>
    <property type="match status" value="1"/>
</dbReference>
<accession>A0A5Q7EQU2</accession>
<dbReference type="PANTHER" id="PTHR32305">
    <property type="match status" value="1"/>
</dbReference>
<organism evidence="3 4">
    <name type="scientific">Salmonella enterica subsp. enterica serovar Kentucky</name>
    <dbReference type="NCBI Taxonomy" id="192955"/>
    <lineage>
        <taxon>Bacteria</taxon>
        <taxon>Pseudomonadati</taxon>
        <taxon>Pseudomonadota</taxon>
        <taxon>Gammaproteobacteria</taxon>
        <taxon>Enterobacterales</taxon>
        <taxon>Enterobacteriaceae</taxon>
        <taxon>Salmonella</taxon>
    </lineage>
</organism>
<gene>
    <name evidence="3" type="ORF">E4679_11405</name>
</gene>
<sequence length="244" mass="27359">AQECRLGRSSSLYIYSDQGSHEPLARVDRAAPGEADEVLYYHTDVNGAPEEMTDGGGNIVWEAGYQVWGNLTHEKETRPVQQNLRFQGQYLDRETGLHYNLYRFYDPDIGKFISGDPISLKGGINLYAYAPNPLSWIDPLGLKCGSSYEQARNKALKWLEERGFKAERVNIGKFGSTRGKPVGMTTADGKTGFRIEYDERSGAHINVFSGKDKGEHFLFDASESIVTKLQKLFDLPSKPQRPIS</sequence>
<dbReference type="InterPro" id="IPR050708">
    <property type="entry name" value="T6SS_VgrG/RHS"/>
</dbReference>
<comment type="caution">
    <text evidence="3">The sequence shown here is derived from an EMBL/GenBank/DDBJ whole genome shotgun (WGS) entry which is preliminary data.</text>
</comment>
<dbReference type="AlphaFoldDB" id="A0A5Q7EQU2"/>
<evidence type="ECO:0000256" key="1">
    <source>
        <dbReference type="ARBA" id="ARBA00009455"/>
    </source>
</evidence>
<comment type="similarity">
    <text evidence="1">Belongs to the RHS family.</text>
</comment>
<name>A0A5Q7EQU2_SALET</name>
<feature type="domain" description="RHS protein conserved region" evidence="2">
    <location>
        <begin position="39"/>
        <end position="74"/>
    </location>
</feature>
<evidence type="ECO:0000259" key="2">
    <source>
        <dbReference type="Pfam" id="PF03527"/>
    </source>
</evidence>
<dbReference type="PRINTS" id="PR00394">
    <property type="entry name" value="RHSPROTEIN"/>
</dbReference>
<evidence type="ECO:0000313" key="4">
    <source>
        <dbReference type="Proteomes" id="UP000322839"/>
    </source>
</evidence>
<proteinExistence type="inferred from homology"/>
<dbReference type="Pfam" id="PF03527">
    <property type="entry name" value="RHS"/>
    <property type="match status" value="1"/>
</dbReference>